<gene>
    <name evidence="2" type="ORF">CNEO_45313</name>
    <name evidence="4" type="ORF">CNEONATNEC25_00489</name>
    <name evidence="3" type="ORF">CQ394_18900</name>
</gene>
<reference evidence="4 6" key="2">
    <citation type="submission" date="2018-06" db="EMBL/GenBank/DDBJ databases">
        <authorList>
            <consortium name="IHU Genomes"/>
        </authorList>
    </citation>
    <scope>NUCLEOTIDE SEQUENCE [LARGE SCALE GENOMIC DNA]</scope>
    <source>
        <strain evidence="4 6">NEC25</strain>
    </source>
</reference>
<dbReference type="Gene3D" id="3.40.50.880">
    <property type="match status" value="1"/>
</dbReference>
<dbReference type="Proteomes" id="UP000220840">
    <property type="component" value="Unassembled WGS sequence"/>
</dbReference>
<accession>A0A2A7MCL5</accession>
<feature type="transmembrane region" description="Helical" evidence="1">
    <location>
        <begin position="7"/>
        <end position="29"/>
    </location>
</feature>
<feature type="transmembrane region" description="Helical" evidence="1">
    <location>
        <begin position="350"/>
        <end position="371"/>
    </location>
</feature>
<dbReference type="EMBL" id="CAKJVE010000004">
    <property type="protein sequence ID" value="CAG9711408.1"/>
    <property type="molecule type" value="Genomic_DNA"/>
</dbReference>
<dbReference type="EMBL" id="PDCJ01000004">
    <property type="protein sequence ID" value="PEG29425.1"/>
    <property type="molecule type" value="Genomic_DNA"/>
</dbReference>
<dbReference type="RefSeq" id="WP_058293680.1">
    <property type="nucleotide sequence ID" value="NZ_CAKJVE010000004.1"/>
</dbReference>
<sequence>MKKSRLKILKVIIICMVVIMNLSSILVYADEKDSITINVKYGIEGKYKNNYELPVNVEIENKGENINGQVEVRVQTNVYDTYDAFVCDVNIDSNEKKTVTIPINLYENSSKISVVLKSGNNIIKEKTIIVGSGRIDEYSLFSGILTDDINGINLRTLSFNVDGRRFGGDVKSVNVGLNIDMISESYKSISALDMIIINNYDLSKFTDKHYKNLMEWVSNGGILVIGTGENSAKTIKENNLGISYNGTKDLNGYTLANLEIKDATVALEKDGENLIYELDNEKGHIYVAAFDLANQNISNEDYIEYFWKEHIGKNFVNKVDRLYGYSNSNYSPYEITNLLNNIPIDKEINIGSIVGIFVCYCLITGILVYFIMKKLGKRELLWGIIPIISILFSIMLFAIGTNTRIKDVALNQVNFILNDGSKESTVKGYIGVALKNRGNLIVKEPDNVLLKILNEENYYRNNSQSEFKKLGSKTVYKESNSYYEFENLSSLKMKKFTVSNHEQIVPSLDTNLKYESNVLNGNIKNTLGNDIEKLLVVSSNSVWDIGKIKAGEEKNIDIKPTSSLGLSEYSNKLMDDYYNSYRNNKSKGDKEKYKDIIRIQNAISSLAQIESNGLGTTYIIAITNMPVDYGFNFDNRSVSKYDTTVMTQKVNIDFTDKDGILNYPMGYFKPVVLSSSAYIYADDYYNEINGQGDVTFKYEVGSDLDILNITIGNLNKQYQSSGNQKIFIYNNESEKYETIDVKAKGNDLTNPKAYIKDGIVKVQVSLEEDGYTQIPQISVKGRAK</sequence>
<dbReference type="Proteomes" id="UP000431451">
    <property type="component" value="Unassembled WGS sequence"/>
</dbReference>
<dbReference type="InterPro" id="IPR029062">
    <property type="entry name" value="Class_I_gatase-like"/>
</dbReference>
<protein>
    <submittedName>
        <fullName evidence="2">Membrane protein</fullName>
    </submittedName>
</protein>
<proteinExistence type="predicted"/>
<keyword evidence="1" id="KW-0472">Membrane</keyword>
<reference evidence="2" key="3">
    <citation type="submission" date="2021-10" db="EMBL/GenBank/DDBJ databases">
        <authorList>
            <person name="Mesa V."/>
        </authorList>
    </citation>
    <scope>NUCLEOTIDE SEQUENCE</scope>
    <source>
        <strain evidence="2">CC3_PB</strain>
    </source>
</reference>
<dbReference type="SUPFAM" id="SSF52317">
    <property type="entry name" value="Class I glutamine amidotransferase-like"/>
    <property type="match status" value="1"/>
</dbReference>
<keyword evidence="1" id="KW-0812">Transmembrane</keyword>
<evidence type="ECO:0000313" key="3">
    <source>
        <dbReference type="EMBL" id="PEG29425.1"/>
    </source>
</evidence>
<dbReference type="AlphaFoldDB" id="A0A2A7MCL5"/>
<feature type="transmembrane region" description="Helical" evidence="1">
    <location>
        <begin position="380"/>
        <end position="400"/>
    </location>
</feature>
<evidence type="ECO:0000313" key="6">
    <source>
        <dbReference type="Proteomes" id="UP000431451"/>
    </source>
</evidence>
<dbReference type="EMBL" id="UWJD01000001">
    <property type="protein sequence ID" value="VCT82902.1"/>
    <property type="molecule type" value="Genomic_DNA"/>
</dbReference>
<dbReference type="Proteomes" id="UP000789738">
    <property type="component" value="Unassembled WGS sequence"/>
</dbReference>
<dbReference type="STRING" id="137838.GCA_001458595_00735"/>
<keyword evidence="5" id="KW-1185">Reference proteome</keyword>
<dbReference type="OrthoDB" id="137965at2"/>
<evidence type="ECO:0000313" key="4">
    <source>
        <dbReference type="EMBL" id="VCT82902.1"/>
    </source>
</evidence>
<organism evidence="3 5">
    <name type="scientific">Clostridium neonatale</name>
    <dbReference type="NCBI Taxonomy" id="137838"/>
    <lineage>
        <taxon>Bacteria</taxon>
        <taxon>Bacillati</taxon>
        <taxon>Bacillota</taxon>
        <taxon>Clostridia</taxon>
        <taxon>Eubacteriales</taxon>
        <taxon>Clostridiaceae</taxon>
        <taxon>Clostridium</taxon>
    </lineage>
</organism>
<evidence type="ECO:0000313" key="5">
    <source>
        <dbReference type="Proteomes" id="UP000220840"/>
    </source>
</evidence>
<evidence type="ECO:0000256" key="1">
    <source>
        <dbReference type="SAM" id="Phobius"/>
    </source>
</evidence>
<keyword evidence="1" id="KW-1133">Transmembrane helix</keyword>
<name>A0A2A7MCL5_9CLOT</name>
<evidence type="ECO:0000313" key="2">
    <source>
        <dbReference type="EMBL" id="CAG9711408.1"/>
    </source>
</evidence>
<reference evidence="3 5" key="1">
    <citation type="submission" date="2017-10" db="EMBL/GenBank/DDBJ databases">
        <title>Effective Description of Clostridium neonatale sp. nov. linked to necrotizing enterocolitis in neonates and a clarification of species assignable to the genus Clostridium (Prazmowski 1880) emend. Lawson and Rainey 2016.</title>
        <authorList>
            <person name="Bernard K."/>
            <person name="Burdz T."/>
            <person name="Wiebe D."/>
            <person name="Balcewich B."/>
            <person name="Alfa M."/>
            <person name="Bernier A.-M."/>
        </authorList>
    </citation>
    <scope>NUCLEOTIDE SEQUENCE [LARGE SCALE GENOMIC DNA]</scope>
    <source>
        <strain evidence="3 5">LCDC99A005</strain>
    </source>
</reference>